<proteinExistence type="predicted"/>
<sequence length="103" mass="11919">MFFSQNQVTPGSTLTEKAERTAYLHNQRARIRRGHEYFSCNSMDLVASRRSKVSKEASNPSQKAMRKELYRIWTAYAHVVLGCNNSRNLSMCPKTHHRLMSGR</sequence>
<accession>A0A4U5MKU4</accession>
<keyword evidence="2" id="KW-1185">Reference proteome</keyword>
<reference evidence="1 2" key="2">
    <citation type="journal article" date="2019" name="G3 (Bethesda)">
        <title>Hybrid Assembly of the Genome of the Entomopathogenic Nematode Steinernema carpocapsae Identifies the X-Chromosome.</title>
        <authorList>
            <person name="Serra L."/>
            <person name="Macchietto M."/>
            <person name="Macias-Munoz A."/>
            <person name="McGill C.J."/>
            <person name="Rodriguez I.M."/>
            <person name="Rodriguez B."/>
            <person name="Murad R."/>
            <person name="Mortazavi A."/>
        </authorList>
    </citation>
    <scope>NUCLEOTIDE SEQUENCE [LARGE SCALE GENOMIC DNA]</scope>
    <source>
        <strain evidence="1 2">ALL</strain>
    </source>
</reference>
<dbReference type="AlphaFoldDB" id="A0A4U5MKU4"/>
<protein>
    <submittedName>
        <fullName evidence="1">Uncharacterized protein</fullName>
    </submittedName>
</protein>
<evidence type="ECO:0000313" key="1">
    <source>
        <dbReference type="EMBL" id="TKR70058.1"/>
    </source>
</evidence>
<reference evidence="1 2" key="1">
    <citation type="journal article" date="2015" name="Genome Biol.">
        <title>Comparative genomics of Steinernema reveals deeply conserved gene regulatory networks.</title>
        <authorList>
            <person name="Dillman A.R."/>
            <person name="Macchietto M."/>
            <person name="Porter C.F."/>
            <person name="Rogers A."/>
            <person name="Williams B."/>
            <person name="Antoshechkin I."/>
            <person name="Lee M.M."/>
            <person name="Goodwin Z."/>
            <person name="Lu X."/>
            <person name="Lewis E.E."/>
            <person name="Goodrich-Blair H."/>
            <person name="Stock S.P."/>
            <person name="Adams B.J."/>
            <person name="Sternberg P.W."/>
            <person name="Mortazavi A."/>
        </authorList>
    </citation>
    <scope>NUCLEOTIDE SEQUENCE [LARGE SCALE GENOMIC DNA]</scope>
    <source>
        <strain evidence="1 2">ALL</strain>
    </source>
</reference>
<comment type="caution">
    <text evidence="1">The sequence shown here is derived from an EMBL/GenBank/DDBJ whole genome shotgun (WGS) entry which is preliminary data.</text>
</comment>
<gene>
    <name evidence="1" type="ORF">L596_022126</name>
</gene>
<name>A0A4U5MKU4_STECR</name>
<dbReference type="EMBL" id="AZBU02000007">
    <property type="protein sequence ID" value="TKR70058.1"/>
    <property type="molecule type" value="Genomic_DNA"/>
</dbReference>
<evidence type="ECO:0000313" key="2">
    <source>
        <dbReference type="Proteomes" id="UP000298663"/>
    </source>
</evidence>
<organism evidence="1 2">
    <name type="scientific">Steinernema carpocapsae</name>
    <name type="common">Entomopathogenic nematode</name>
    <dbReference type="NCBI Taxonomy" id="34508"/>
    <lineage>
        <taxon>Eukaryota</taxon>
        <taxon>Metazoa</taxon>
        <taxon>Ecdysozoa</taxon>
        <taxon>Nematoda</taxon>
        <taxon>Chromadorea</taxon>
        <taxon>Rhabditida</taxon>
        <taxon>Tylenchina</taxon>
        <taxon>Panagrolaimomorpha</taxon>
        <taxon>Strongyloidoidea</taxon>
        <taxon>Steinernematidae</taxon>
        <taxon>Steinernema</taxon>
    </lineage>
</organism>
<dbReference type="Proteomes" id="UP000298663">
    <property type="component" value="Unassembled WGS sequence"/>
</dbReference>